<feature type="compositionally biased region" description="Polar residues" evidence="1">
    <location>
        <begin position="93"/>
        <end position="102"/>
    </location>
</feature>
<comment type="caution">
    <text evidence="2">The sequence shown here is derived from an EMBL/GenBank/DDBJ whole genome shotgun (WGS) entry which is preliminary data.</text>
</comment>
<name>A0AAD7NBK8_9AGAR</name>
<feature type="compositionally biased region" description="Basic and acidic residues" evidence="1">
    <location>
        <begin position="240"/>
        <end position="255"/>
    </location>
</feature>
<evidence type="ECO:0000256" key="1">
    <source>
        <dbReference type="SAM" id="MobiDB-lite"/>
    </source>
</evidence>
<evidence type="ECO:0000313" key="2">
    <source>
        <dbReference type="EMBL" id="KAJ7753457.1"/>
    </source>
</evidence>
<organism evidence="2 3">
    <name type="scientific">Mycena metata</name>
    <dbReference type="NCBI Taxonomy" id="1033252"/>
    <lineage>
        <taxon>Eukaryota</taxon>
        <taxon>Fungi</taxon>
        <taxon>Dikarya</taxon>
        <taxon>Basidiomycota</taxon>
        <taxon>Agaricomycotina</taxon>
        <taxon>Agaricomycetes</taxon>
        <taxon>Agaricomycetidae</taxon>
        <taxon>Agaricales</taxon>
        <taxon>Marasmiineae</taxon>
        <taxon>Mycenaceae</taxon>
        <taxon>Mycena</taxon>
    </lineage>
</organism>
<evidence type="ECO:0000313" key="3">
    <source>
        <dbReference type="Proteomes" id="UP001215598"/>
    </source>
</evidence>
<accession>A0AAD7NBK8</accession>
<feature type="compositionally biased region" description="Basic residues" evidence="1">
    <location>
        <begin position="82"/>
        <end position="92"/>
    </location>
</feature>
<gene>
    <name evidence="2" type="ORF">B0H16DRAFT_1834508</name>
</gene>
<protein>
    <submittedName>
        <fullName evidence="2">Uncharacterized protein</fullName>
    </submittedName>
</protein>
<feature type="region of interest" description="Disordered" evidence="1">
    <location>
        <begin position="39"/>
        <end position="150"/>
    </location>
</feature>
<feature type="region of interest" description="Disordered" evidence="1">
    <location>
        <begin position="226"/>
        <end position="255"/>
    </location>
</feature>
<proteinExistence type="predicted"/>
<dbReference type="EMBL" id="JARKIB010000055">
    <property type="protein sequence ID" value="KAJ7753457.1"/>
    <property type="molecule type" value="Genomic_DNA"/>
</dbReference>
<dbReference type="AlphaFoldDB" id="A0AAD7NBK8"/>
<sequence>MTSNWTRLTPPLLWHTALGNPKTCRIARVSGVCEAGVGIPGSGMLPPPRSLMCLPSGAGRSPTSKRASLPAPTHPSTPPRMRASRKEKKQKQGTKSPAQTSPHRPRVTLEPGQPLHGGTRGRCETKERKKKAKSFPRKLTTPPTRYTGAGAAAPQWSTWIMRWACAGYLPAAKQEKIKGGSSVTRFRGLGGTHKGDAHYAFDASSTQEKRYDSPFADLHTDISSCDSTAIPQSRPGGVGERGEREKGGATRWWEK</sequence>
<keyword evidence="3" id="KW-1185">Reference proteome</keyword>
<reference evidence="2" key="1">
    <citation type="submission" date="2023-03" db="EMBL/GenBank/DDBJ databases">
        <title>Massive genome expansion in bonnet fungi (Mycena s.s.) driven by repeated elements and novel gene families across ecological guilds.</title>
        <authorList>
            <consortium name="Lawrence Berkeley National Laboratory"/>
            <person name="Harder C.B."/>
            <person name="Miyauchi S."/>
            <person name="Viragh M."/>
            <person name="Kuo A."/>
            <person name="Thoen E."/>
            <person name="Andreopoulos B."/>
            <person name="Lu D."/>
            <person name="Skrede I."/>
            <person name="Drula E."/>
            <person name="Henrissat B."/>
            <person name="Morin E."/>
            <person name="Kohler A."/>
            <person name="Barry K."/>
            <person name="LaButti K."/>
            <person name="Morin E."/>
            <person name="Salamov A."/>
            <person name="Lipzen A."/>
            <person name="Mereny Z."/>
            <person name="Hegedus B."/>
            <person name="Baldrian P."/>
            <person name="Stursova M."/>
            <person name="Weitz H."/>
            <person name="Taylor A."/>
            <person name="Grigoriev I.V."/>
            <person name="Nagy L.G."/>
            <person name="Martin F."/>
            <person name="Kauserud H."/>
        </authorList>
    </citation>
    <scope>NUCLEOTIDE SEQUENCE</scope>
    <source>
        <strain evidence="2">CBHHK182m</strain>
    </source>
</reference>
<dbReference type="Proteomes" id="UP001215598">
    <property type="component" value="Unassembled WGS sequence"/>
</dbReference>